<comment type="caution">
    <text evidence="9">The sequence shown here is derived from an EMBL/GenBank/DDBJ whole genome shotgun (WGS) entry which is preliminary data.</text>
</comment>
<feature type="transmembrane region" description="Helical" evidence="7">
    <location>
        <begin position="222"/>
        <end position="242"/>
    </location>
</feature>
<evidence type="ECO:0000256" key="1">
    <source>
        <dbReference type="ARBA" id="ARBA00004429"/>
    </source>
</evidence>
<feature type="transmembrane region" description="Helical" evidence="7">
    <location>
        <begin position="99"/>
        <end position="121"/>
    </location>
</feature>
<keyword evidence="6 7" id="KW-0472">Membrane</keyword>
<evidence type="ECO:0000256" key="7">
    <source>
        <dbReference type="SAM" id="Phobius"/>
    </source>
</evidence>
<feature type="transmembrane region" description="Helical" evidence="7">
    <location>
        <begin position="177"/>
        <end position="202"/>
    </location>
</feature>
<feature type="transmembrane region" description="Helical" evidence="7">
    <location>
        <begin position="363"/>
        <end position="395"/>
    </location>
</feature>
<feature type="domain" description="TRAP C4-dicarboxylate transport system permease DctM subunit" evidence="8">
    <location>
        <begin position="13"/>
        <end position="424"/>
    </location>
</feature>
<comment type="subcellular location">
    <subcellularLocation>
        <location evidence="1">Cell inner membrane</location>
        <topology evidence="1">Multi-pass membrane protein</topology>
    </subcellularLocation>
</comment>
<feature type="transmembrane region" description="Helical" evidence="7">
    <location>
        <begin position="322"/>
        <end position="351"/>
    </location>
</feature>
<keyword evidence="3" id="KW-0997">Cell inner membrane</keyword>
<proteinExistence type="predicted"/>
<dbReference type="GO" id="GO:0022857">
    <property type="term" value="F:transmembrane transporter activity"/>
    <property type="evidence" value="ECO:0007669"/>
    <property type="project" value="TreeGrafter"/>
</dbReference>
<keyword evidence="2" id="KW-1003">Cell membrane</keyword>
<dbReference type="EMBL" id="DSOL01000278">
    <property type="protein sequence ID" value="HEN28915.1"/>
    <property type="molecule type" value="Genomic_DNA"/>
</dbReference>
<evidence type="ECO:0000256" key="6">
    <source>
        <dbReference type="ARBA" id="ARBA00023136"/>
    </source>
</evidence>
<dbReference type="PIRSF" id="PIRSF006066">
    <property type="entry name" value="HI0050"/>
    <property type="match status" value="1"/>
</dbReference>
<dbReference type="GO" id="GO:0005886">
    <property type="term" value="C:plasma membrane"/>
    <property type="evidence" value="ECO:0007669"/>
    <property type="project" value="UniProtKB-SubCell"/>
</dbReference>
<dbReference type="PANTHER" id="PTHR33362:SF5">
    <property type="entry name" value="C4-DICARBOXYLATE TRAP TRANSPORTER LARGE PERMEASE PROTEIN DCTM"/>
    <property type="match status" value="1"/>
</dbReference>
<evidence type="ECO:0000256" key="4">
    <source>
        <dbReference type="ARBA" id="ARBA00022692"/>
    </source>
</evidence>
<accession>A0A7C2P8L6</accession>
<evidence type="ECO:0000259" key="8">
    <source>
        <dbReference type="Pfam" id="PF06808"/>
    </source>
</evidence>
<dbReference type="Pfam" id="PF06808">
    <property type="entry name" value="DctM"/>
    <property type="match status" value="1"/>
</dbReference>
<feature type="transmembrane region" description="Helical" evidence="7">
    <location>
        <begin position="61"/>
        <end position="78"/>
    </location>
</feature>
<keyword evidence="4 7" id="KW-0812">Transmembrane</keyword>
<feature type="transmembrane region" description="Helical" evidence="7">
    <location>
        <begin position="249"/>
        <end position="267"/>
    </location>
</feature>
<dbReference type="InterPro" id="IPR004681">
    <property type="entry name" value="TRAP_DctM"/>
</dbReference>
<keyword evidence="5 7" id="KW-1133">Transmembrane helix</keyword>
<gene>
    <name evidence="9" type="ORF">ENQ77_09790</name>
</gene>
<evidence type="ECO:0000256" key="5">
    <source>
        <dbReference type="ARBA" id="ARBA00022989"/>
    </source>
</evidence>
<evidence type="ECO:0000256" key="2">
    <source>
        <dbReference type="ARBA" id="ARBA00022475"/>
    </source>
</evidence>
<reference evidence="9" key="1">
    <citation type="journal article" date="2020" name="mSystems">
        <title>Genome- and Community-Level Interaction Insights into Carbon Utilization and Element Cycling Functions of Hydrothermarchaeota in Hydrothermal Sediment.</title>
        <authorList>
            <person name="Zhou Z."/>
            <person name="Liu Y."/>
            <person name="Xu W."/>
            <person name="Pan J."/>
            <person name="Luo Z.H."/>
            <person name="Li M."/>
        </authorList>
    </citation>
    <scope>NUCLEOTIDE SEQUENCE [LARGE SCALE GENOMIC DNA]</scope>
    <source>
        <strain evidence="9">SpSt-34</strain>
    </source>
</reference>
<feature type="transmembrane region" description="Helical" evidence="7">
    <location>
        <begin position="141"/>
        <end position="170"/>
    </location>
</feature>
<dbReference type="PANTHER" id="PTHR33362">
    <property type="entry name" value="SIALIC ACID TRAP TRANSPORTER PERMEASE PROTEIN SIAT-RELATED"/>
    <property type="match status" value="1"/>
</dbReference>
<feature type="transmembrane region" description="Helical" evidence="7">
    <location>
        <begin position="6"/>
        <end position="27"/>
    </location>
</feature>
<dbReference type="AlphaFoldDB" id="A0A7C2P8L6"/>
<evidence type="ECO:0000313" key="9">
    <source>
        <dbReference type="EMBL" id="HEN28915.1"/>
    </source>
</evidence>
<feature type="transmembrane region" description="Helical" evidence="7">
    <location>
        <begin position="407"/>
        <end position="428"/>
    </location>
</feature>
<evidence type="ECO:0000256" key="3">
    <source>
        <dbReference type="ARBA" id="ARBA00022519"/>
    </source>
</evidence>
<organism evidence="9">
    <name type="scientific">candidate division WOR-3 bacterium</name>
    <dbReference type="NCBI Taxonomy" id="2052148"/>
    <lineage>
        <taxon>Bacteria</taxon>
        <taxon>Bacteria division WOR-3</taxon>
    </lineage>
</organism>
<sequence length="434" mass="46825">MEHNALIGLVCFLGMLGLIALGVPIFIAMLVSSFIGSMLVAGPVFTFQQFAVAPYNVTSSYAFAVVPLFILMSSLASNSGIAQDAYDFARKWLGNLRGGLLMVTIGSSALFGAACGSSLASAAVFSKMAYPELEKQNYDRYLSMGCIAASGSLASLIPPSVGVVIICILVEQSIGKVLVGGIIPGLILTLFYALTVQIAGIFKPKALPKVRLEFEWKEKLLSLFQILPIFLTIILIIGGMYFGIFPPTVGGAIGSTTILVISLLKGVPLKNILNAFKETVMLNAQIFPLIISGFLFSRFLAISGLPRILLETIREANLSPYTLMFIVIAFYLFIGCVLEFMSMAVVTAPVIYPMLVKAGFDPIATVIILVFLSEIALLTPPIGMTCFTVSSILGIKLEESFKSIIPFYIPCMGLLLLLVFFPQIASFLPNFFYK</sequence>
<feature type="transmembrane region" description="Helical" evidence="7">
    <location>
        <begin position="287"/>
        <end position="310"/>
    </location>
</feature>
<name>A0A7C2P8L6_UNCW3</name>
<protein>
    <submittedName>
        <fullName evidence="9">TRAP transporter large permease</fullName>
    </submittedName>
</protein>
<dbReference type="InterPro" id="IPR010656">
    <property type="entry name" value="DctM"/>
</dbReference>